<gene>
    <name evidence="2" type="ORF">DM01DRAFT_1337686</name>
</gene>
<keyword evidence="3" id="KW-1185">Reference proteome</keyword>
<organism evidence="2 3">
    <name type="scientific">Hesseltinella vesiculosa</name>
    <dbReference type="NCBI Taxonomy" id="101127"/>
    <lineage>
        <taxon>Eukaryota</taxon>
        <taxon>Fungi</taxon>
        <taxon>Fungi incertae sedis</taxon>
        <taxon>Mucoromycota</taxon>
        <taxon>Mucoromycotina</taxon>
        <taxon>Mucoromycetes</taxon>
        <taxon>Mucorales</taxon>
        <taxon>Cunninghamellaceae</taxon>
        <taxon>Hesseltinella</taxon>
    </lineage>
</organism>
<reference evidence="2 3" key="1">
    <citation type="submission" date="2016-07" db="EMBL/GenBank/DDBJ databases">
        <title>Pervasive Adenine N6-methylation of Active Genes in Fungi.</title>
        <authorList>
            <consortium name="DOE Joint Genome Institute"/>
            <person name="Mondo S.J."/>
            <person name="Dannebaum R.O."/>
            <person name="Kuo R.C."/>
            <person name="Labutti K."/>
            <person name="Haridas S."/>
            <person name="Kuo A."/>
            <person name="Salamov A."/>
            <person name="Ahrendt S.R."/>
            <person name="Lipzen A."/>
            <person name="Sullivan W."/>
            <person name="Andreopoulos W.B."/>
            <person name="Clum A."/>
            <person name="Lindquist E."/>
            <person name="Daum C."/>
            <person name="Ramamoorthy G.K."/>
            <person name="Gryganskyi A."/>
            <person name="Culley D."/>
            <person name="Magnuson J.K."/>
            <person name="James T.Y."/>
            <person name="O'Malley M.A."/>
            <person name="Stajich J.E."/>
            <person name="Spatafora J.W."/>
            <person name="Visel A."/>
            <person name="Grigoriev I.V."/>
        </authorList>
    </citation>
    <scope>NUCLEOTIDE SEQUENCE [LARGE SCALE GENOMIC DNA]</scope>
    <source>
        <strain evidence="2 3">NRRL 3301</strain>
    </source>
</reference>
<dbReference type="AlphaFoldDB" id="A0A1X2GCA2"/>
<evidence type="ECO:0000313" key="2">
    <source>
        <dbReference type="EMBL" id="ORX50510.1"/>
    </source>
</evidence>
<proteinExistence type="predicted"/>
<feature type="region of interest" description="Disordered" evidence="1">
    <location>
        <begin position="1"/>
        <end position="20"/>
    </location>
</feature>
<sequence length="59" mass="6596">MDIKHSHTITHPGPSPGIMANRKLVNSLKQTQLGRRDPCWLQSPSEHGKKKTMKIPKPG</sequence>
<feature type="compositionally biased region" description="Basic residues" evidence="1">
    <location>
        <begin position="48"/>
        <end position="59"/>
    </location>
</feature>
<dbReference type="Proteomes" id="UP000242146">
    <property type="component" value="Unassembled WGS sequence"/>
</dbReference>
<evidence type="ECO:0000313" key="3">
    <source>
        <dbReference type="Proteomes" id="UP000242146"/>
    </source>
</evidence>
<feature type="non-terminal residue" evidence="2">
    <location>
        <position position="59"/>
    </location>
</feature>
<feature type="region of interest" description="Disordered" evidence="1">
    <location>
        <begin position="38"/>
        <end position="59"/>
    </location>
</feature>
<evidence type="ECO:0000256" key="1">
    <source>
        <dbReference type="SAM" id="MobiDB-lite"/>
    </source>
</evidence>
<protein>
    <submittedName>
        <fullName evidence="2">Uncharacterized protein</fullName>
    </submittedName>
</protein>
<name>A0A1X2GCA2_9FUNG</name>
<dbReference type="EMBL" id="MCGT01000023">
    <property type="protein sequence ID" value="ORX50510.1"/>
    <property type="molecule type" value="Genomic_DNA"/>
</dbReference>
<accession>A0A1X2GCA2</accession>
<comment type="caution">
    <text evidence="2">The sequence shown here is derived from an EMBL/GenBank/DDBJ whole genome shotgun (WGS) entry which is preliminary data.</text>
</comment>